<dbReference type="SUPFAM" id="SSF52980">
    <property type="entry name" value="Restriction endonuclease-like"/>
    <property type="match status" value="1"/>
</dbReference>
<evidence type="ECO:0000313" key="2">
    <source>
        <dbReference type="Proteomes" id="UP000321225"/>
    </source>
</evidence>
<dbReference type="Gene3D" id="3.40.960.10">
    <property type="entry name" value="VSR Endonuclease"/>
    <property type="match status" value="1"/>
</dbReference>
<comment type="caution">
    <text evidence="1">The sequence shown here is derived from an EMBL/GenBank/DDBJ whole genome shotgun (WGS) entry which is preliminary data.</text>
</comment>
<evidence type="ECO:0008006" key="3">
    <source>
        <dbReference type="Google" id="ProtNLM"/>
    </source>
</evidence>
<dbReference type="InterPro" id="IPR011335">
    <property type="entry name" value="Restrct_endonuc-II-like"/>
</dbReference>
<accession>A0A511AAA4</accession>
<reference evidence="1 2" key="1">
    <citation type="submission" date="2019-07" db="EMBL/GenBank/DDBJ databases">
        <title>Whole genome shotgun sequence of Microbacterium aerolatum NBRC 103071.</title>
        <authorList>
            <person name="Hosoyama A."/>
            <person name="Uohara A."/>
            <person name="Ohji S."/>
            <person name="Ichikawa N."/>
        </authorList>
    </citation>
    <scope>NUCLEOTIDE SEQUENCE [LARGE SCALE GENOMIC DNA]</scope>
    <source>
        <strain evidence="1 2">NBRC 103071</strain>
    </source>
</reference>
<protein>
    <recommendedName>
        <fullName evidence="3">DUF559 domain-containing protein</fullName>
    </recommendedName>
</protein>
<evidence type="ECO:0000313" key="1">
    <source>
        <dbReference type="EMBL" id="GEK85114.1"/>
    </source>
</evidence>
<dbReference type="EMBL" id="BJUW01000001">
    <property type="protein sequence ID" value="GEK85114.1"/>
    <property type="molecule type" value="Genomic_DNA"/>
</dbReference>
<proteinExistence type="predicted"/>
<gene>
    <name evidence="1" type="ORF">MAE01_02900</name>
</gene>
<dbReference type="RefSeq" id="WP_147037770.1">
    <property type="nucleotide sequence ID" value="NZ_BJUW01000001.1"/>
</dbReference>
<dbReference type="AlphaFoldDB" id="A0A511AAA4"/>
<keyword evidence="2" id="KW-1185">Reference proteome</keyword>
<dbReference type="OrthoDB" id="3173471at2"/>
<organism evidence="1 2">
    <name type="scientific">Microbacterium aerolatum</name>
    <dbReference type="NCBI Taxonomy" id="153731"/>
    <lineage>
        <taxon>Bacteria</taxon>
        <taxon>Bacillati</taxon>
        <taxon>Actinomycetota</taxon>
        <taxon>Actinomycetes</taxon>
        <taxon>Micrococcales</taxon>
        <taxon>Microbacteriaceae</taxon>
        <taxon>Microbacterium</taxon>
    </lineage>
</organism>
<name>A0A511AAA4_9MICO</name>
<dbReference type="Proteomes" id="UP000321225">
    <property type="component" value="Unassembled WGS sequence"/>
</dbReference>
<sequence>MTRPAPLPASLLQTPFAVADARELGVSPSRLRADDLEMPTRGVRLLRAPAAGVPLPVDETPTARMQRLRAELLERARRFAPALTEDQFVSHGSGLAIIGAPIPYTSANRLDLHVSARRPKPQPARRGVIGHRLQVRPPDRLRVHDLPIELPARMWRQAASTWNVDDLIAAGDFLIHPRNAFATIEDLWNEVDEAGDVRGRLKRALPEIREGAESAQETALRLAITRAGLPEPELNWCLYDHSGRFVARLDLAYPEYRVASEYDGRQHAEAEQFARDADRWESIRVLDWQLVRILSHHLRPDPQIAVDKVASALIAAGWRPGRR</sequence>